<sequence length="70" mass="8239">MRPSWQRKERLNKPFRNGGNTYGKLFSIRHHCQRTHTNRGVVTAKQNRLYVSRTVYVHKAQGRDTQICVG</sequence>
<name>A0A8S5S636_9CAUD</name>
<feature type="region of interest" description="Disordered" evidence="1">
    <location>
        <begin position="1"/>
        <end position="20"/>
    </location>
</feature>
<dbReference type="EMBL" id="BK032536">
    <property type="protein sequence ID" value="DAF46382.1"/>
    <property type="molecule type" value="Genomic_DNA"/>
</dbReference>
<evidence type="ECO:0000256" key="1">
    <source>
        <dbReference type="SAM" id="MobiDB-lite"/>
    </source>
</evidence>
<protein>
    <submittedName>
        <fullName evidence="2">Uncharacterized protein</fullName>
    </submittedName>
</protein>
<proteinExistence type="predicted"/>
<accession>A0A8S5S636</accession>
<organism evidence="2">
    <name type="scientific">Podoviridae sp. ctsUe5</name>
    <dbReference type="NCBI Taxonomy" id="2827750"/>
    <lineage>
        <taxon>Viruses</taxon>
        <taxon>Duplodnaviria</taxon>
        <taxon>Heunggongvirae</taxon>
        <taxon>Uroviricota</taxon>
        <taxon>Caudoviricetes</taxon>
    </lineage>
</organism>
<evidence type="ECO:0000313" key="2">
    <source>
        <dbReference type="EMBL" id="DAF46382.1"/>
    </source>
</evidence>
<reference evidence="2" key="1">
    <citation type="journal article" date="2021" name="Proc. Natl. Acad. Sci. U.S.A.">
        <title>A Catalog of Tens of Thousands of Viruses from Human Metagenomes Reveals Hidden Associations with Chronic Diseases.</title>
        <authorList>
            <person name="Tisza M.J."/>
            <person name="Buck C.B."/>
        </authorList>
    </citation>
    <scope>NUCLEOTIDE SEQUENCE</scope>
    <source>
        <strain evidence="2">CtsUe5</strain>
    </source>
</reference>
<feature type="compositionally biased region" description="Basic and acidic residues" evidence="1">
    <location>
        <begin position="1"/>
        <end position="12"/>
    </location>
</feature>